<evidence type="ECO:0000256" key="7">
    <source>
        <dbReference type="SAM" id="MobiDB-lite"/>
    </source>
</evidence>
<gene>
    <name evidence="9" type="ORF">Dsin_020791</name>
</gene>
<proteinExistence type="predicted"/>
<dbReference type="InterPro" id="IPR009617">
    <property type="entry name" value="Seipin"/>
</dbReference>
<dbReference type="EMBL" id="JANJYJ010000006">
    <property type="protein sequence ID" value="KAK3206745.1"/>
    <property type="molecule type" value="Genomic_DNA"/>
</dbReference>
<evidence type="ECO:0008006" key="11">
    <source>
        <dbReference type="Google" id="ProtNLM"/>
    </source>
</evidence>
<keyword evidence="2 8" id="KW-0812">Transmembrane</keyword>
<dbReference type="GO" id="GO:0005789">
    <property type="term" value="C:endoplasmic reticulum membrane"/>
    <property type="evidence" value="ECO:0007669"/>
    <property type="project" value="UniProtKB-SubCell"/>
</dbReference>
<keyword evidence="6 8" id="KW-0472">Membrane</keyword>
<evidence type="ECO:0000256" key="8">
    <source>
        <dbReference type="SAM" id="Phobius"/>
    </source>
</evidence>
<evidence type="ECO:0000256" key="6">
    <source>
        <dbReference type="ARBA" id="ARBA00023136"/>
    </source>
</evidence>
<dbReference type="Pfam" id="PF06775">
    <property type="entry name" value="Seipin"/>
    <property type="match status" value="1"/>
</dbReference>
<dbReference type="GO" id="GO:0140042">
    <property type="term" value="P:lipid droplet formation"/>
    <property type="evidence" value="ECO:0007669"/>
    <property type="project" value="UniProtKB-ARBA"/>
</dbReference>
<evidence type="ECO:0000256" key="4">
    <source>
        <dbReference type="ARBA" id="ARBA00022989"/>
    </source>
</evidence>
<feature type="compositionally biased region" description="Basic and acidic residues" evidence="7">
    <location>
        <begin position="85"/>
        <end position="108"/>
    </location>
</feature>
<dbReference type="CDD" id="cd23995">
    <property type="entry name" value="Seipin_BSCL2_like"/>
    <property type="match status" value="1"/>
</dbReference>
<feature type="region of interest" description="Disordered" evidence="7">
    <location>
        <begin position="85"/>
        <end position="116"/>
    </location>
</feature>
<protein>
    <recommendedName>
        <fullName evidence="11">Seipin</fullName>
    </recommendedName>
</protein>
<feature type="transmembrane region" description="Helical" evidence="8">
    <location>
        <begin position="188"/>
        <end position="208"/>
    </location>
</feature>
<evidence type="ECO:0000256" key="5">
    <source>
        <dbReference type="ARBA" id="ARBA00023098"/>
    </source>
</evidence>
<feature type="transmembrane region" description="Helical" evidence="8">
    <location>
        <begin position="450"/>
        <end position="468"/>
    </location>
</feature>
<keyword evidence="10" id="KW-1185">Reference proteome</keyword>
<dbReference type="PANTHER" id="PTHR21212">
    <property type="entry name" value="BERNARDINELLI-SEIP CONGENITAL LIPODYSTROPHY 2 HOMOLOG BSCL2 PROTEIN"/>
    <property type="match status" value="1"/>
</dbReference>
<feature type="transmembrane region" description="Helical" evidence="8">
    <location>
        <begin position="157"/>
        <end position="176"/>
    </location>
</feature>
<name>A0AAE0A9Y1_9ROSI</name>
<evidence type="ECO:0000313" key="10">
    <source>
        <dbReference type="Proteomes" id="UP001281410"/>
    </source>
</evidence>
<keyword evidence="5" id="KW-0443">Lipid metabolism</keyword>
<evidence type="ECO:0000256" key="1">
    <source>
        <dbReference type="ARBA" id="ARBA00004477"/>
    </source>
</evidence>
<dbReference type="AlphaFoldDB" id="A0AAE0A9Y1"/>
<evidence type="ECO:0000256" key="3">
    <source>
        <dbReference type="ARBA" id="ARBA00022824"/>
    </source>
</evidence>
<keyword evidence="4 8" id="KW-1133">Transmembrane helix</keyword>
<dbReference type="Proteomes" id="UP001281410">
    <property type="component" value="Unassembled WGS sequence"/>
</dbReference>
<keyword evidence="3" id="KW-0256">Endoplasmic reticulum</keyword>
<reference evidence="9" key="1">
    <citation type="journal article" date="2023" name="Plant J.">
        <title>Genome sequences and population genomics provide insights into the demographic history, inbreeding, and mutation load of two 'living fossil' tree species of Dipteronia.</title>
        <authorList>
            <person name="Feng Y."/>
            <person name="Comes H.P."/>
            <person name="Chen J."/>
            <person name="Zhu S."/>
            <person name="Lu R."/>
            <person name="Zhang X."/>
            <person name="Li P."/>
            <person name="Qiu J."/>
            <person name="Olsen K.M."/>
            <person name="Qiu Y."/>
        </authorList>
    </citation>
    <scope>NUCLEOTIDE SEQUENCE</scope>
    <source>
        <strain evidence="9">NBL</strain>
    </source>
</reference>
<evidence type="ECO:0000256" key="2">
    <source>
        <dbReference type="ARBA" id="ARBA00022692"/>
    </source>
</evidence>
<comment type="subcellular location">
    <subcellularLocation>
        <location evidence="1">Endoplasmic reticulum membrane</location>
        <topology evidence="1">Multi-pass membrane protein</topology>
    </subcellularLocation>
</comment>
<feature type="compositionally biased region" description="Polar residues" evidence="7">
    <location>
        <begin position="28"/>
        <end position="43"/>
    </location>
</feature>
<comment type="caution">
    <text evidence="9">The sequence shown here is derived from an EMBL/GenBank/DDBJ whole genome shotgun (WGS) entry which is preliminary data.</text>
</comment>
<feature type="region of interest" description="Disordered" evidence="7">
    <location>
        <begin position="26"/>
        <end position="64"/>
    </location>
</feature>
<dbReference type="GO" id="GO:0006629">
    <property type="term" value="P:lipid metabolic process"/>
    <property type="evidence" value="ECO:0007669"/>
    <property type="project" value="UniProtKB-KW"/>
</dbReference>
<organism evidence="9 10">
    <name type="scientific">Dipteronia sinensis</name>
    <dbReference type="NCBI Taxonomy" id="43782"/>
    <lineage>
        <taxon>Eukaryota</taxon>
        <taxon>Viridiplantae</taxon>
        <taxon>Streptophyta</taxon>
        <taxon>Embryophyta</taxon>
        <taxon>Tracheophyta</taxon>
        <taxon>Spermatophyta</taxon>
        <taxon>Magnoliopsida</taxon>
        <taxon>eudicotyledons</taxon>
        <taxon>Gunneridae</taxon>
        <taxon>Pentapetalae</taxon>
        <taxon>rosids</taxon>
        <taxon>malvids</taxon>
        <taxon>Sapindales</taxon>
        <taxon>Sapindaceae</taxon>
        <taxon>Hippocastanoideae</taxon>
        <taxon>Acereae</taxon>
        <taxon>Dipteronia</taxon>
    </lineage>
</organism>
<accession>A0AAE0A9Y1</accession>
<feature type="transmembrane region" description="Helical" evidence="8">
    <location>
        <begin position="228"/>
        <end position="253"/>
    </location>
</feature>
<evidence type="ECO:0000313" key="9">
    <source>
        <dbReference type="EMBL" id="KAK3206745.1"/>
    </source>
</evidence>
<sequence>MDSPNPTNDDDDEFFDAFDHFPFYDCISTDQSHPSTSDSNEIPSSTLRRRSSLSRRRTEVEDSETNFGERSYKIYRKLIENEIDSERKSESSTDRADSASHESVENKESTVTTENDVRVGDSVESVDSLGESLESSGLLVYLAGLVINAVWFQFNLIISFVLFPIRVLFFSYMIIVDPFRTLKRGREFLLLKFYNLCKFTCGFVSPLVSGWLKENESVRKLVFRIGWGLFWAIYVGFILCGLLVFSVLISGLFMRYLVEEPIQIKETLNFDYKENSPVALIPLTSCFDASCGVKCEENKESWLSSESRVIPIGHKLQVTVILTLPESEYNKNLGVFQVRVDFLSGNGKPLSSSSRPCMLRFKSEPIHLLLTFLRAAPLVAGYVSETQTVKVKIRGFMEGNVPTSCIKVKIEQRAKFWLGAGIPQIYDASLILESELPLFKRIIWYWRKTIFIWITMTFFTMQLFFMLICCRHVILPKARPRDGSARNISIQASLPDTKLVEITSFSKFDENDARSTTAELP</sequence>
<dbReference type="PANTHER" id="PTHR21212:SF0">
    <property type="entry name" value="SEIPIN"/>
    <property type="match status" value="1"/>
</dbReference>